<keyword evidence="1" id="KW-0812">Transmembrane</keyword>
<dbReference type="OrthoDB" id="10406097at2759"/>
<reference evidence="2" key="1">
    <citation type="journal article" date="2010" name="Science">
        <title>Plasticity of animal genome architecture unmasked by rapid evolution of a pelagic tunicate.</title>
        <authorList>
            <person name="Denoeud F."/>
            <person name="Henriet S."/>
            <person name="Mungpakdee S."/>
            <person name="Aury J.M."/>
            <person name="Da Silva C."/>
            <person name="Brinkmann H."/>
            <person name="Mikhaleva J."/>
            <person name="Olsen L.C."/>
            <person name="Jubin C."/>
            <person name="Canestro C."/>
            <person name="Bouquet J.M."/>
            <person name="Danks G."/>
            <person name="Poulain J."/>
            <person name="Campsteijn C."/>
            <person name="Adamski M."/>
            <person name="Cross I."/>
            <person name="Yadetie F."/>
            <person name="Muffato M."/>
            <person name="Louis A."/>
            <person name="Butcher S."/>
            <person name="Tsagkogeorga G."/>
            <person name="Konrad A."/>
            <person name="Singh S."/>
            <person name="Jensen M.F."/>
            <person name="Cong E.H."/>
            <person name="Eikeseth-Otteraa H."/>
            <person name="Noel B."/>
            <person name="Anthouard V."/>
            <person name="Porcel B.M."/>
            <person name="Kachouri-Lafond R."/>
            <person name="Nishino A."/>
            <person name="Ugolini M."/>
            <person name="Chourrout P."/>
            <person name="Nishida H."/>
            <person name="Aasland R."/>
            <person name="Huzurbazar S."/>
            <person name="Westhof E."/>
            <person name="Delsuc F."/>
            <person name="Lehrach H."/>
            <person name="Reinhardt R."/>
            <person name="Weissenbach J."/>
            <person name="Roy S.W."/>
            <person name="Artiguenave F."/>
            <person name="Postlethwait J.H."/>
            <person name="Manak J.R."/>
            <person name="Thompson E.M."/>
            <person name="Jaillon O."/>
            <person name="Du Pasquier L."/>
            <person name="Boudinot P."/>
            <person name="Liberles D.A."/>
            <person name="Volff J.N."/>
            <person name="Philippe H."/>
            <person name="Lenhard B."/>
            <person name="Roest Crollius H."/>
            <person name="Wincker P."/>
            <person name="Chourrout D."/>
        </authorList>
    </citation>
    <scope>NUCLEOTIDE SEQUENCE [LARGE SCALE GENOMIC DNA]</scope>
</reference>
<protein>
    <submittedName>
        <fullName evidence="2">Uncharacterized protein</fullName>
    </submittedName>
</protein>
<evidence type="ECO:0000256" key="1">
    <source>
        <dbReference type="SAM" id="Phobius"/>
    </source>
</evidence>
<name>E4X805_OIKDI</name>
<feature type="transmembrane region" description="Helical" evidence="1">
    <location>
        <begin position="62"/>
        <end position="82"/>
    </location>
</feature>
<dbReference type="InParanoid" id="E4X805"/>
<keyword evidence="3" id="KW-1185">Reference proteome</keyword>
<proteinExistence type="predicted"/>
<feature type="transmembrane region" description="Helical" evidence="1">
    <location>
        <begin position="20"/>
        <end position="37"/>
    </location>
</feature>
<evidence type="ECO:0000313" key="3">
    <source>
        <dbReference type="Proteomes" id="UP000001307"/>
    </source>
</evidence>
<accession>E4X805</accession>
<feature type="transmembrane region" description="Helical" evidence="1">
    <location>
        <begin position="201"/>
        <end position="222"/>
    </location>
</feature>
<dbReference type="Proteomes" id="UP000001307">
    <property type="component" value="Unassembled WGS sequence"/>
</dbReference>
<evidence type="ECO:0000313" key="2">
    <source>
        <dbReference type="EMBL" id="CBY18828.1"/>
    </source>
</evidence>
<feature type="transmembrane region" description="Helical" evidence="1">
    <location>
        <begin position="138"/>
        <end position="157"/>
    </location>
</feature>
<organism evidence="2">
    <name type="scientific">Oikopleura dioica</name>
    <name type="common">Tunicate</name>
    <dbReference type="NCBI Taxonomy" id="34765"/>
    <lineage>
        <taxon>Eukaryota</taxon>
        <taxon>Metazoa</taxon>
        <taxon>Chordata</taxon>
        <taxon>Tunicata</taxon>
        <taxon>Appendicularia</taxon>
        <taxon>Copelata</taxon>
        <taxon>Oikopleuridae</taxon>
        <taxon>Oikopleura</taxon>
    </lineage>
</organism>
<dbReference type="EMBL" id="FN653028">
    <property type="protein sequence ID" value="CBY18828.1"/>
    <property type="molecule type" value="Genomic_DNA"/>
</dbReference>
<keyword evidence="1" id="KW-1133">Transmembrane helix</keyword>
<sequence>MESSGMVSAGKWLSNTLRHFLWAFLGGSALLGGMSVYRIKNDLTEKKVINYSPKVREEFSQIFKTLALVVGGSFLFFNFGFLRRYTYPLLNRVAQSNTNIGILAPLVETNIWKGIITLGGCYYYLMGSNNQFKNKWENTVLSGGIGMLLGSVFSGLLLSRYRLKFRSVGGLGIVGGFVGYNSIKGYSEDATNQMLSDANRVFFSPAVLTIPMIISYALTMMYLSGIFFPYGMAFAQGNFTGGFFGGILYRKYLEPNEKSLDKLVEELCAEYVPFILEKES</sequence>
<feature type="transmembrane region" description="Helical" evidence="1">
    <location>
        <begin position="102"/>
        <end position="126"/>
    </location>
</feature>
<dbReference type="AlphaFoldDB" id="E4X805"/>
<gene>
    <name evidence="2" type="ORF">GSOID_T00003696001</name>
</gene>
<keyword evidence="1" id="KW-0472">Membrane</keyword>
<feature type="transmembrane region" description="Helical" evidence="1">
    <location>
        <begin position="228"/>
        <end position="249"/>
    </location>
</feature>